<organism evidence="1 2">
    <name type="scientific">Diversispora eburnea</name>
    <dbReference type="NCBI Taxonomy" id="1213867"/>
    <lineage>
        <taxon>Eukaryota</taxon>
        <taxon>Fungi</taxon>
        <taxon>Fungi incertae sedis</taxon>
        <taxon>Mucoromycota</taxon>
        <taxon>Glomeromycotina</taxon>
        <taxon>Glomeromycetes</taxon>
        <taxon>Diversisporales</taxon>
        <taxon>Diversisporaceae</taxon>
        <taxon>Diversispora</taxon>
    </lineage>
</organism>
<sequence length="55" mass="6564">MKREKMARETIDERAARLASNRQIENHDSFVSKIRQHPFDIKNLIGFNEDAFKNF</sequence>
<dbReference type="AlphaFoldDB" id="A0A9N9CRN6"/>
<gene>
    <name evidence="1" type="ORF">DEBURN_LOCUS9993</name>
</gene>
<comment type="caution">
    <text evidence="1">The sequence shown here is derived from an EMBL/GenBank/DDBJ whole genome shotgun (WGS) entry which is preliminary data.</text>
</comment>
<keyword evidence="2" id="KW-1185">Reference proteome</keyword>
<protein>
    <submittedName>
        <fullName evidence="1">3244_t:CDS:1</fullName>
    </submittedName>
</protein>
<proteinExistence type="predicted"/>
<name>A0A9N9CRN6_9GLOM</name>
<accession>A0A9N9CRN6</accession>
<reference evidence="1" key="1">
    <citation type="submission" date="2021-06" db="EMBL/GenBank/DDBJ databases">
        <authorList>
            <person name="Kallberg Y."/>
            <person name="Tangrot J."/>
            <person name="Rosling A."/>
        </authorList>
    </citation>
    <scope>NUCLEOTIDE SEQUENCE</scope>
    <source>
        <strain evidence="1">AZ414A</strain>
    </source>
</reference>
<dbReference type="Proteomes" id="UP000789706">
    <property type="component" value="Unassembled WGS sequence"/>
</dbReference>
<evidence type="ECO:0000313" key="2">
    <source>
        <dbReference type="Proteomes" id="UP000789706"/>
    </source>
</evidence>
<evidence type="ECO:0000313" key="1">
    <source>
        <dbReference type="EMBL" id="CAG8611438.1"/>
    </source>
</evidence>
<dbReference type="EMBL" id="CAJVPK010002361">
    <property type="protein sequence ID" value="CAG8611438.1"/>
    <property type="molecule type" value="Genomic_DNA"/>
</dbReference>